<organism evidence="5 6">
    <name type="scientific">Marasmiellus scandens</name>
    <dbReference type="NCBI Taxonomy" id="2682957"/>
    <lineage>
        <taxon>Eukaryota</taxon>
        <taxon>Fungi</taxon>
        <taxon>Dikarya</taxon>
        <taxon>Basidiomycota</taxon>
        <taxon>Agaricomycotina</taxon>
        <taxon>Agaricomycetes</taxon>
        <taxon>Agaricomycetidae</taxon>
        <taxon>Agaricales</taxon>
        <taxon>Marasmiineae</taxon>
        <taxon>Omphalotaceae</taxon>
        <taxon>Marasmiellus</taxon>
    </lineage>
</organism>
<dbReference type="EMBL" id="JBANRG010000001">
    <property type="protein sequence ID" value="KAK7472243.1"/>
    <property type="molecule type" value="Genomic_DNA"/>
</dbReference>
<dbReference type="PIRSF" id="PIRSF007663">
    <property type="entry name" value="UCP007663"/>
    <property type="match status" value="1"/>
</dbReference>
<evidence type="ECO:0000259" key="3">
    <source>
        <dbReference type="Pfam" id="PF21307"/>
    </source>
</evidence>
<evidence type="ECO:0000313" key="5">
    <source>
        <dbReference type="EMBL" id="KAK7472243.1"/>
    </source>
</evidence>
<dbReference type="InterPro" id="IPR049053">
    <property type="entry name" value="AFCA-like_C"/>
</dbReference>
<feature type="domain" description="Glycosyl hydrolase family 95 N-terminal" evidence="2">
    <location>
        <begin position="25"/>
        <end position="87"/>
    </location>
</feature>
<evidence type="ECO:0000313" key="6">
    <source>
        <dbReference type="Proteomes" id="UP001498398"/>
    </source>
</evidence>
<gene>
    <name evidence="5" type="ORF">VKT23_000364</name>
</gene>
<dbReference type="Pfam" id="PF22124">
    <property type="entry name" value="Glyco_hydro_95_cat"/>
    <property type="match status" value="1"/>
</dbReference>
<sequence>MYAFEFAISVVLAVKSAAASTAATTIWFDSENIIPIGNGRLGASLLGRFPDEMVVLNEDHIWSGSINDPNNKNCPGALPQVRDYIWSVSLFPGCFKSIDMHALRVELAVRADDLANAQDLVSESCMATPLSQQEFQTAGNLTLSYPSAEISNFNHSLDLTTALATTTYESNGVQFTRMSFASHPDNVIVMRFTASSGGMVEFDAGLVTPMDSPNVSTSDNILALTAKGQAKSGLPGSINFVVQAEITVAGPTAQLSASDDHVSVSGADEALLLIAIDTNYVRYDDLSGNPQSKVDAALSAARGKSWDELLNNHLNDYQPLFNRVQITLGSPSSSTFLPTDQRKVFPEGADADPEMFSLFAQWGRYLVISSSRNTEPPNLQGIWNAATDPAWGSKYTLNINLQMNSWLSEPLNIAETLNPLWNMLTELAERGKATAAEEYNIQRGWVAHHNTGIWRDSAPIDGAQFGMWPLAPAWLMQNVWEHWAFDPSLTDWVRGVAYPMMKSLCEFYLDFLVVAPSDVEPNQYLVTNPSMSPEFTIRDNLALTYGSTIDTALLKDLFNHTVGFASLLGVDSDFAKNLTSTMARLLPFRIGSLGQIQEYARDYDANGPFSHVSQLYPLFPGAQIDPRLNSTLSDAAQVTLQLRGDAADGWPTAWRVNLYARLLDGEKAYYLMQRLIQLYTYGNLWATSLVYQIDGNFGGANAVAEMILQSHNGEIHLLPAIPAAWAQGSVSGFRARGGFTVDIAWSDGGLTTANITSTSGTAARVRYGGNAIDLVLMKGDSHALNASDFDE</sequence>
<evidence type="ECO:0000256" key="1">
    <source>
        <dbReference type="SAM" id="SignalP"/>
    </source>
</evidence>
<keyword evidence="6" id="KW-1185">Reference proteome</keyword>
<dbReference type="SUPFAM" id="SSF48208">
    <property type="entry name" value="Six-hairpin glycosidases"/>
    <property type="match status" value="1"/>
</dbReference>
<feature type="signal peptide" evidence="1">
    <location>
        <begin position="1"/>
        <end position="23"/>
    </location>
</feature>
<proteinExistence type="predicted"/>
<accession>A0ABR1K3V2</accession>
<evidence type="ECO:0000259" key="4">
    <source>
        <dbReference type="Pfam" id="PF22124"/>
    </source>
</evidence>
<keyword evidence="1" id="KW-0732">Signal</keyword>
<reference evidence="5 6" key="1">
    <citation type="submission" date="2024-01" db="EMBL/GenBank/DDBJ databases">
        <title>A draft genome for the cacao thread blight pathogen Marasmiellus scandens.</title>
        <authorList>
            <person name="Baruah I.K."/>
            <person name="Leung J."/>
            <person name="Bukari Y."/>
            <person name="Amoako-Attah I."/>
            <person name="Meinhardt L.W."/>
            <person name="Bailey B.A."/>
            <person name="Cohen S.P."/>
        </authorList>
    </citation>
    <scope>NUCLEOTIDE SEQUENCE [LARGE SCALE GENOMIC DNA]</scope>
    <source>
        <strain evidence="5 6">GH-19</strain>
    </source>
</reference>
<dbReference type="InterPro" id="IPR012341">
    <property type="entry name" value="6hp_glycosidase-like_sf"/>
</dbReference>
<dbReference type="InterPro" id="IPR027414">
    <property type="entry name" value="GH95_N_dom"/>
</dbReference>
<dbReference type="InterPro" id="IPR054363">
    <property type="entry name" value="GH95_cat"/>
</dbReference>
<name>A0ABR1K3V2_9AGAR</name>
<dbReference type="Gene3D" id="1.50.10.10">
    <property type="match status" value="1"/>
</dbReference>
<feature type="domain" description="Glycosyl hydrolase family 95 N-terminal" evidence="2">
    <location>
        <begin position="107"/>
        <end position="282"/>
    </location>
</feature>
<dbReference type="PANTHER" id="PTHR31084:SF0">
    <property type="entry name" value="ALPHA-L-FUCOSIDASE 2"/>
    <property type="match status" value="1"/>
</dbReference>
<dbReference type="Pfam" id="PF21307">
    <property type="entry name" value="Glyco_hydro_95_C"/>
    <property type="match status" value="1"/>
</dbReference>
<evidence type="ECO:0000259" key="2">
    <source>
        <dbReference type="Pfam" id="PF14498"/>
    </source>
</evidence>
<dbReference type="PANTHER" id="PTHR31084">
    <property type="entry name" value="ALPHA-L-FUCOSIDASE 2"/>
    <property type="match status" value="1"/>
</dbReference>
<dbReference type="Proteomes" id="UP001498398">
    <property type="component" value="Unassembled WGS sequence"/>
</dbReference>
<feature type="domain" description="Glycosyl hydrolase family 95 catalytic" evidence="4">
    <location>
        <begin position="305"/>
        <end position="707"/>
    </location>
</feature>
<dbReference type="Pfam" id="PF14498">
    <property type="entry name" value="Glyco_hyd_65N_2"/>
    <property type="match status" value="2"/>
</dbReference>
<dbReference type="InterPro" id="IPR016518">
    <property type="entry name" value="Alpha-L-fucosidase"/>
</dbReference>
<feature type="domain" description="Alpha fucosidase A-like C-terminal" evidence="3">
    <location>
        <begin position="709"/>
        <end position="769"/>
    </location>
</feature>
<feature type="chain" id="PRO_5046539244" description="Glycosyl hydrolase family 95 N-terminal domain-containing protein" evidence="1">
    <location>
        <begin position="24"/>
        <end position="791"/>
    </location>
</feature>
<dbReference type="InterPro" id="IPR008928">
    <property type="entry name" value="6-hairpin_glycosidase_sf"/>
</dbReference>
<comment type="caution">
    <text evidence="5">The sequence shown here is derived from an EMBL/GenBank/DDBJ whole genome shotgun (WGS) entry which is preliminary data.</text>
</comment>
<evidence type="ECO:0008006" key="7">
    <source>
        <dbReference type="Google" id="ProtNLM"/>
    </source>
</evidence>
<protein>
    <recommendedName>
        <fullName evidence="7">Glycosyl hydrolase family 95 N-terminal domain-containing protein</fullName>
    </recommendedName>
</protein>